<evidence type="ECO:0000259" key="1">
    <source>
        <dbReference type="Pfam" id="PF19783"/>
    </source>
</evidence>
<dbReference type="Proteomes" id="UP000192360">
    <property type="component" value="Unassembled WGS sequence"/>
</dbReference>
<dbReference type="EMBL" id="FWXO01000003">
    <property type="protein sequence ID" value="SMC61279.1"/>
    <property type="molecule type" value="Genomic_DNA"/>
</dbReference>
<name>A0A1W2AKM0_9FLAO</name>
<feature type="domain" description="DUF6268" evidence="1">
    <location>
        <begin position="78"/>
        <end position="289"/>
    </location>
</feature>
<gene>
    <name evidence="2" type="ORF">SAMN05660703_2014</name>
</gene>
<evidence type="ECO:0000313" key="2">
    <source>
        <dbReference type="EMBL" id="SMC61279.1"/>
    </source>
</evidence>
<keyword evidence="3" id="KW-1185">Reference proteome</keyword>
<accession>A0A1W2AKM0</accession>
<dbReference type="Pfam" id="PF19783">
    <property type="entry name" value="DUF6268"/>
    <property type="match status" value="1"/>
</dbReference>
<dbReference type="RefSeq" id="WP_084061360.1">
    <property type="nucleotide sequence ID" value="NZ_FWXO01000003.1"/>
</dbReference>
<reference evidence="2 3" key="1">
    <citation type="submission" date="2017-04" db="EMBL/GenBank/DDBJ databases">
        <authorList>
            <person name="Afonso C.L."/>
            <person name="Miller P.J."/>
            <person name="Scott M.A."/>
            <person name="Spackman E."/>
            <person name="Goraichik I."/>
            <person name="Dimitrov K.M."/>
            <person name="Suarez D.L."/>
            <person name="Swayne D.E."/>
        </authorList>
    </citation>
    <scope>NUCLEOTIDE SEQUENCE [LARGE SCALE GENOMIC DNA]</scope>
    <source>
        <strain evidence="2 3">DSM 21164</strain>
    </source>
</reference>
<evidence type="ECO:0000313" key="3">
    <source>
        <dbReference type="Proteomes" id="UP000192360"/>
    </source>
</evidence>
<dbReference type="AlphaFoldDB" id="A0A1W2AKM0"/>
<sequence>MINKRIWSTVIIFLITISGINAQTPDVFRLEYMSMPKNKDEVALTRLKIVANVPIKVGKEDNFIIGGEYNKFAYVLDQEVAFDKDVFKDFHVIDLNLAYMYRYNEDWRFIGVVTPRISSTLNEPLQKNDIAMNVTVGVLKEKKNVEKPTRLVLGLSYNSTVAFRIPLPVLYFEKRFDPKWAYVIGAPKSALKFYRTEKSVFQTEFILDGYYANLQNNMLLPNGNSAAAISSSAALITLGYQHTIAKNMFVYGFMGHTLFNNGVLRNEERKESIILNNESSFYFRTGFRIGL</sequence>
<protein>
    <recommendedName>
        <fullName evidence="1">DUF6268 domain-containing protein</fullName>
    </recommendedName>
</protein>
<dbReference type="OrthoDB" id="1114906at2"/>
<dbReference type="STRING" id="504486.SAMN05660703_2014"/>
<proteinExistence type="predicted"/>
<organism evidence="2 3">
    <name type="scientific">Cellulophaga tyrosinoxydans</name>
    <dbReference type="NCBI Taxonomy" id="504486"/>
    <lineage>
        <taxon>Bacteria</taxon>
        <taxon>Pseudomonadati</taxon>
        <taxon>Bacteroidota</taxon>
        <taxon>Flavobacteriia</taxon>
        <taxon>Flavobacteriales</taxon>
        <taxon>Flavobacteriaceae</taxon>
        <taxon>Cellulophaga</taxon>
    </lineage>
</organism>
<dbReference type="InterPro" id="IPR046235">
    <property type="entry name" value="DUF6268"/>
</dbReference>